<dbReference type="InParanoid" id="A0A2K2D6K6"/>
<dbReference type="AlphaFoldDB" id="A0A2K2D6K6"/>
<dbReference type="Gramene" id="PNT69906">
    <property type="protein sequence ID" value="PNT69906"/>
    <property type="gene ID" value="BRADI_2g02677v3"/>
</dbReference>
<gene>
    <name evidence="1" type="ORF">BRADI_2g02677v3</name>
</gene>
<protein>
    <submittedName>
        <fullName evidence="1 2">Uncharacterized protein</fullName>
    </submittedName>
</protein>
<reference evidence="2" key="3">
    <citation type="submission" date="2018-08" db="UniProtKB">
        <authorList>
            <consortium name="EnsemblPlants"/>
        </authorList>
    </citation>
    <scope>IDENTIFICATION</scope>
    <source>
        <strain evidence="2">cv. Bd21</strain>
    </source>
</reference>
<reference evidence="1" key="2">
    <citation type="submission" date="2017-06" db="EMBL/GenBank/DDBJ databases">
        <title>WGS assembly of Brachypodium distachyon.</title>
        <authorList>
            <consortium name="The International Brachypodium Initiative"/>
            <person name="Lucas S."/>
            <person name="Harmon-Smith M."/>
            <person name="Lail K."/>
            <person name="Tice H."/>
            <person name="Grimwood J."/>
            <person name="Bruce D."/>
            <person name="Barry K."/>
            <person name="Shu S."/>
            <person name="Lindquist E."/>
            <person name="Wang M."/>
            <person name="Pitluck S."/>
            <person name="Vogel J.P."/>
            <person name="Garvin D.F."/>
            <person name="Mockler T.C."/>
            <person name="Schmutz J."/>
            <person name="Rokhsar D."/>
            <person name="Bevan M.W."/>
        </authorList>
    </citation>
    <scope>NUCLEOTIDE SEQUENCE</scope>
    <source>
        <strain evidence="1">Bd21</strain>
    </source>
</reference>
<evidence type="ECO:0000313" key="1">
    <source>
        <dbReference type="EMBL" id="PNT69906.1"/>
    </source>
</evidence>
<accession>A0A2K2D6K6</accession>
<sequence>MVHYLCGEDLCEVKSGRPKKISRLRYVSATDTGDPLVAGQPGSPWQWIRHDQQAPTSCVISFLLGDFISYLRNPSYTTSSPRSEPIIHASITNTEHISQPGRFWGFPRLSVLRSPSRAAADRRTVPCCPPPLPSAARAEPCSVARRSNEPREAFGWFVPSQARLASIGDGRRNSDMAWSTARRRLNRGSSLKDCRMAILLVWFMIHMDGVLGG</sequence>
<name>A0A2K2D6K6_BRADI</name>
<proteinExistence type="predicted"/>
<evidence type="ECO:0000313" key="2">
    <source>
        <dbReference type="EnsemblPlants" id="PNT69906"/>
    </source>
</evidence>
<organism evidence="1">
    <name type="scientific">Brachypodium distachyon</name>
    <name type="common">Purple false brome</name>
    <name type="synonym">Trachynia distachya</name>
    <dbReference type="NCBI Taxonomy" id="15368"/>
    <lineage>
        <taxon>Eukaryota</taxon>
        <taxon>Viridiplantae</taxon>
        <taxon>Streptophyta</taxon>
        <taxon>Embryophyta</taxon>
        <taxon>Tracheophyta</taxon>
        <taxon>Spermatophyta</taxon>
        <taxon>Magnoliopsida</taxon>
        <taxon>Liliopsida</taxon>
        <taxon>Poales</taxon>
        <taxon>Poaceae</taxon>
        <taxon>BOP clade</taxon>
        <taxon>Pooideae</taxon>
        <taxon>Stipodae</taxon>
        <taxon>Brachypodieae</taxon>
        <taxon>Brachypodium</taxon>
    </lineage>
</organism>
<reference evidence="1 2" key="1">
    <citation type="journal article" date="2010" name="Nature">
        <title>Genome sequencing and analysis of the model grass Brachypodium distachyon.</title>
        <authorList>
            <consortium name="International Brachypodium Initiative"/>
        </authorList>
    </citation>
    <scope>NUCLEOTIDE SEQUENCE [LARGE SCALE GENOMIC DNA]</scope>
    <source>
        <strain evidence="1 2">Bd21</strain>
    </source>
</reference>
<evidence type="ECO:0000313" key="3">
    <source>
        <dbReference type="Proteomes" id="UP000008810"/>
    </source>
</evidence>
<dbReference type="Proteomes" id="UP000008810">
    <property type="component" value="Chromosome 2"/>
</dbReference>
<keyword evidence="3" id="KW-1185">Reference proteome</keyword>
<dbReference type="EnsemblPlants" id="PNT69906">
    <property type="protein sequence ID" value="PNT69906"/>
    <property type="gene ID" value="BRADI_2g02677v3"/>
</dbReference>
<dbReference type="EMBL" id="CM000881">
    <property type="protein sequence ID" value="PNT69906.1"/>
    <property type="molecule type" value="Genomic_DNA"/>
</dbReference>